<keyword evidence="1" id="KW-0732">Signal</keyword>
<dbReference type="AlphaFoldDB" id="A0AAJ1UF03"/>
<keyword evidence="3" id="KW-1185">Reference proteome</keyword>
<gene>
    <name evidence="2" type="ORF">NOI20_11450</name>
</gene>
<comment type="caution">
    <text evidence="2">The sequence shown here is derived from an EMBL/GenBank/DDBJ whole genome shotgun (WGS) entry which is preliminary data.</text>
</comment>
<name>A0AAJ1UF03_9RHOB</name>
<evidence type="ECO:0008006" key="4">
    <source>
        <dbReference type="Google" id="ProtNLM"/>
    </source>
</evidence>
<evidence type="ECO:0000313" key="3">
    <source>
        <dbReference type="Proteomes" id="UP001227162"/>
    </source>
</evidence>
<proteinExistence type="predicted"/>
<evidence type="ECO:0000256" key="1">
    <source>
        <dbReference type="SAM" id="SignalP"/>
    </source>
</evidence>
<accession>A0AAJ1UF03</accession>
<reference evidence="2" key="1">
    <citation type="submission" date="2022-07" db="EMBL/GenBank/DDBJ databases">
        <authorList>
            <person name="Otstavnykh N."/>
            <person name="Isaeva M."/>
            <person name="Bystritskaya E."/>
        </authorList>
    </citation>
    <scope>NUCLEOTIDE SEQUENCE</scope>
    <source>
        <strain evidence="2">10Alg 79</strain>
    </source>
</reference>
<feature type="chain" id="PRO_5042494747" description="Argininosuccinate lyase" evidence="1">
    <location>
        <begin position="21"/>
        <end position="54"/>
    </location>
</feature>
<dbReference type="PROSITE" id="PS51257">
    <property type="entry name" value="PROKAR_LIPOPROTEIN"/>
    <property type="match status" value="1"/>
</dbReference>
<dbReference type="Proteomes" id="UP001227162">
    <property type="component" value="Unassembled WGS sequence"/>
</dbReference>
<organism evidence="2 3">
    <name type="scientific">Rhodalgimonas zhirmunskyi</name>
    <dbReference type="NCBI Taxonomy" id="2964767"/>
    <lineage>
        <taxon>Bacteria</taxon>
        <taxon>Pseudomonadati</taxon>
        <taxon>Pseudomonadota</taxon>
        <taxon>Alphaproteobacteria</taxon>
        <taxon>Rhodobacterales</taxon>
        <taxon>Roseobacteraceae</taxon>
        <taxon>Rhodalgimonas</taxon>
    </lineage>
</organism>
<dbReference type="RefSeq" id="WP_317626341.1">
    <property type="nucleotide sequence ID" value="NZ_JANFFA010000003.1"/>
</dbReference>
<dbReference type="EMBL" id="JANFFA010000003">
    <property type="protein sequence ID" value="MDQ2094727.1"/>
    <property type="molecule type" value="Genomic_DNA"/>
</dbReference>
<evidence type="ECO:0000313" key="2">
    <source>
        <dbReference type="EMBL" id="MDQ2094727.1"/>
    </source>
</evidence>
<reference evidence="2" key="2">
    <citation type="submission" date="2023-04" db="EMBL/GenBank/DDBJ databases">
        <title>'Rhodoalgimonas zhirmunskyi' gen. nov., isolated from a red alga.</title>
        <authorList>
            <person name="Nedashkovskaya O.I."/>
            <person name="Otstavnykh N.Y."/>
            <person name="Bystritskaya E.P."/>
            <person name="Balabanova L.A."/>
            <person name="Isaeva M.P."/>
        </authorList>
    </citation>
    <scope>NUCLEOTIDE SEQUENCE</scope>
    <source>
        <strain evidence="2">10Alg 79</strain>
    </source>
</reference>
<feature type="signal peptide" evidence="1">
    <location>
        <begin position="1"/>
        <end position="20"/>
    </location>
</feature>
<protein>
    <recommendedName>
        <fullName evidence="4">Argininosuccinate lyase</fullName>
    </recommendedName>
</protein>
<sequence length="54" mass="5277">MKKLLLLPLLAALAACGADGDPIPPGQETSGLRAAPQEANTVLASRAAIGPVGA</sequence>